<keyword evidence="4" id="KW-1185">Reference proteome</keyword>
<reference evidence="3 4" key="1">
    <citation type="submission" date="2022-06" db="EMBL/GenBank/DDBJ databases">
        <title>Genomic Encyclopedia of Archaeal and Bacterial Type Strains, Phase II (KMG-II): from individual species to whole genera.</title>
        <authorList>
            <person name="Goeker M."/>
        </authorList>
    </citation>
    <scope>NUCLEOTIDE SEQUENCE [LARGE SCALE GENOMIC DNA]</scope>
    <source>
        <strain evidence="3 4">DSM 44255</strain>
    </source>
</reference>
<evidence type="ECO:0000256" key="1">
    <source>
        <dbReference type="SAM" id="MobiDB-lite"/>
    </source>
</evidence>
<dbReference type="Pfam" id="PF12079">
    <property type="entry name" value="DUF3558"/>
    <property type="match status" value="1"/>
</dbReference>
<feature type="chain" id="PRO_5047018295" description="DUF3558 domain-containing protein" evidence="2">
    <location>
        <begin position="26"/>
        <end position="180"/>
    </location>
</feature>
<feature type="region of interest" description="Disordered" evidence="1">
    <location>
        <begin position="25"/>
        <end position="48"/>
    </location>
</feature>
<dbReference type="Proteomes" id="UP001205185">
    <property type="component" value="Unassembled WGS sequence"/>
</dbReference>
<comment type="caution">
    <text evidence="3">The sequence shown here is derived from an EMBL/GenBank/DDBJ whole genome shotgun (WGS) entry which is preliminary data.</text>
</comment>
<evidence type="ECO:0000313" key="4">
    <source>
        <dbReference type="Proteomes" id="UP001205185"/>
    </source>
</evidence>
<accession>A0ABT1IK85</accession>
<gene>
    <name evidence="3" type="ORF">LV75_005591</name>
</gene>
<dbReference type="InterPro" id="IPR024520">
    <property type="entry name" value="DUF3558"/>
</dbReference>
<feature type="signal peptide" evidence="2">
    <location>
        <begin position="1"/>
        <end position="25"/>
    </location>
</feature>
<protein>
    <recommendedName>
        <fullName evidence="5">DUF3558 domain-containing protein</fullName>
    </recommendedName>
</protein>
<sequence>MSRPWHVPAALLVVLCAACSTQTGGTPVPAQGAPTGPTSSNRRPVPDPRVLKAAQPCELLPAAALKPLGITGPAKPTSTSKSRQCEWRVDKSTVAESYTIAVVIYETTGISDIKTDKEIEYLNVGDHDAARYFTRGAAGCALSLEITPSSRVDIQAAGEDPEALCGPALEAAKQVEPALP</sequence>
<dbReference type="RefSeq" id="WP_253890100.1">
    <property type="nucleotide sequence ID" value="NZ_BAAAVB010000019.1"/>
</dbReference>
<evidence type="ECO:0000313" key="3">
    <source>
        <dbReference type="EMBL" id="MCP2273065.1"/>
    </source>
</evidence>
<proteinExistence type="predicted"/>
<name>A0ABT1IK85_9PSEU</name>
<dbReference type="EMBL" id="JAMTCO010000015">
    <property type="protein sequence ID" value="MCP2273065.1"/>
    <property type="molecule type" value="Genomic_DNA"/>
</dbReference>
<keyword evidence="2" id="KW-0732">Signal</keyword>
<organism evidence="3 4">
    <name type="scientific">Actinokineospora diospyrosa</name>
    <dbReference type="NCBI Taxonomy" id="103728"/>
    <lineage>
        <taxon>Bacteria</taxon>
        <taxon>Bacillati</taxon>
        <taxon>Actinomycetota</taxon>
        <taxon>Actinomycetes</taxon>
        <taxon>Pseudonocardiales</taxon>
        <taxon>Pseudonocardiaceae</taxon>
        <taxon>Actinokineospora</taxon>
    </lineage>
</organism>
<evidence type="ECO:0000256" key="2">
    <source>
        <dbReference type="SAM" id="SignalP"/>
    </source>
</evidence>
<evidence type="ECO:0008006" key="5">
    <source>
        <dbReference type="Google" id="ProtNLM"/>
    </source>
</evidence>